<dbReference type="STRING" id="1129794.C427_1404"/>
<dbReference type="Gene3D" id="3.40.50.1820">
    <property type="entry name" value="alpha/beta hydrolase"/>
    <property type="match status" value="1"/>
</dbReference>
<gene>
    <name evidence="2" type="ORF">C427_1404</name>
</gene>
<dbReference type="PATRIC" id="fig|1129794.4.peg.1389"/>
<dbReference type="EMBL" id="CP003837">
    <property type="protein sequence ID" value="AGH43513.1"/>
    <property type="molecule type" value="Genomic_DNA"/>
</dbReference>
<dbReference type="OrthoDB" id="9806902at2"/>
<accession>K7AWN1</accession>
<dbReference type="PANTHER" id="PTHR43798:SF33">
    <property type="entry name" value="HYDROLASE, PUTATIVE (AFU_ORTHOLOGUE AFUA_2G14860)-RELATED"/>
    <property type="match status" value="1"/>
</dbReference>
<dbReference type="RefSeq" id="WP_007641763.1">
    <property type="nucleotide sequence ID" value="NC_020514.1"/>
</dbReference>
<feature type="domain" description="Serine aminopeptidase S33" evidence="1">
    <location>
        <begin position="56"/>
        <end position="293"/>
    </location>
</feature>
<dbReference type="InterPro" id="IPR029058">
    <property type="entry name" value="AB_hydrolase_fold"/>
</dbReference>
<dbReference type="KEGG" id="gps:C427_1404"/>
<dbReference type="Proteomes" id="UP000011864">
    <property type="component" value="Chromosome"/>
</dbReference>
<evidence type="ECO:0000313" key="3">
    <source>
        <dbReference type="Proteomes" id="UP000011864"/>
    </source>
</evidence>
<evidence type="ECO:0000313" key="2">
    <source>
        <dbReference type="EMBL" id="AGH43513.1"/>
    </source>
</evidence>
<dbReference type="SUPFAM" id="SSF53474">
    <property type="entry name" value="alpha/beta-Hydrolases"/>
    <property type="match status" value="1"/>
</dbReference>
<keyword evidence="3" id="KW-1185">Reference proteome</keyword>
<evidence type="ECO:0000259" key="1">
    <source>
        <dbReference type="Pfam" id="PF12146"/>
    </source>
</evidence>
<dbReference type="HOGENOM" id="CLU_057612_0_0_6"/>
<dbReference type="InterPro" id="IPR050266">
    <property type="entry name" value="AB_hydrolase_sf"/>
</dbReference>
<dbReference type="GO" id="GO:0016020">
    <property type="term" value="C:membrane"/>
    <property type="evidence" value="ECO:0007669"/>
    <property type="project" value="TreeGrafter"/>
</dbReference>
<dbReference type="InterPro" id="IPR022742">
    <property type="entry name" value="Hydrolase_4"/>
</dbReference>
<protein>
    <recommendedName>
        <fullName evidence="1">Serine aminopeptidase S33 domain-containing protein</fullName>
    </recommendedName>
</protein>
<dbReference type="AlphaFoldDB" id="K7AWN1"/>
<dbReference type="PANTHER" id="PTHR43798">
    <property type="entry name" value="MONOACYLGLYCEROL LIPASE"/>
    <property type="match status" value="1"/>
</dbReference>
<dbReference type="eggNOG" id="COG2267">
    <property type="taxonomic scope" value="Bacteria"/>
</dbReference>
<organism evidence="2 3">
    <name type="scientific">Paraglaciecola psychrophila 170</name>
    <dbReference type="NCBI Taxonomy" id="1129794"/>
    <lineage>
        <taxon>Bacteria</taxon>
        <taxon>Pseudomonadati</taxon>
        <taxon>Pseudomonadota</taxon>
        <taxon>Gammaproteobacteria</taxon>
        <taxon>Alteromonadales</taxon>
        <taxon>Alteromonadaceae</taxon>
        <taxon>Paraglaciecola</taxon>
    </lineage>
</organism>
<proteinExistence type="predicted"/>
<sequence>MPNKKLTTVIFTRFFTVVIALFILQLQVHAAPLVEQLVTMDDGHKLTLYSRSAENPTAAILLIHGRTWSALPDFDLVTAQEDLSMMNALVKKGMAVYAIDLRGYGKTPRDKSGWNTPERAAKDTSMVLDYIDGRHKALKGTTVFGWSNGSLVAMLTAQKHPDKVKNLVLYGFPIDTEMTFEDSLIDQIPHKKPTTAEAAAEDFIVPGTISKEAIDAYVKAALEADPVRADWNRLSQWNQLDAANILVPTLLLQAEFDPLANLDADALFFKKLATQDKQWVILSNADHAALLESARFRLYHAVVSFMQWSEL</sequence>
<reference evidence="2 3" key="1">
    <citation type="journal article" date="2013" name="Genome Announc.">
        <title>Complete Genome Sequence of Glaciecola psychrophila Strain 170T.</title>
        <authorList>
            <person name="Yin J."/>
            <person name="Chen J."/>
            <person name="Liu G."/>
            <person name="Yu Y."/>
            <person name="Song L."/>
            <person name="Wang X."/>
            <person name="Qu X."/>
        </authorList>
    </citation>
    <scope>NUCLEOTIDE SEQUENCE [LARGE SCALE GENOMIC DNA]</scope>
    <source>
        <strain evidence="2 3">170</strain>
    </source>
</reference>
<name>K7AWN1_9ALTE</name>
<dbReference type="Pfam" id="PF12146">
    <property type="entry name" value="Hydrolase_4"/>
    <property type="match status" value="1"/>
</dbReference>